<dbReference type="CDD" id="cd01134">
    <property type="entry name" value="V_A-ATPase_A"/>
    <property type="match status" value="1"/>
</dbReference>
<dbReference type="Pfam" id="PF22919">
    <property type="entry name" value="ATP-synt_VA_C"/>
    <property type="match status" value="1"/>
</dbReference>
<dbReference type="FunFam" id="2.40.50.100:FF:000008">
    <property type="entry name" value="V-type proton ATPase catalytic subunit A"/>
    <property type="match status" value="1"/>
</dbReference>
<organism evidence="13 14">
    <name type="scientific">Rotaria sordida</name>
    <dbReference type="NCBI Taxonomy" id="392033"/>
    <lineage>
        <taxon>Eukaryota</taxon>
        <taxon>Metazoa</taxon>
        <taxon>Spiralia</taxon>
        <taxon>Gnathifera</taxon>
        <taxon>Rotifera</taxon>
        <taxon>Eurotatoria</taxon>
        <taxon>Bdelloidea</taxon>
        <taxon>Philodinida</taxon>
        <taxon>Philodinidae</taxon>
        <taxon>Rotaria</taxon>
    </lineage>
</organism>
<dbReference type="SUPFAM" id="SSF50615">
    <property type="entry name" value="N-terminal domain of alpha and beta subunits of F1 ATP synthase"/>
    <property type="match status" value="1"/>
</dbReference>
<dbReference type="PANTHER" id="PTHR43607">
    <property type="entry name" value="V-TYPE PROTON ATPASE CATALYTIC SUBUNIT A"/>
    <property type="match status" value="1"/>
</dbReference>
<dbReference type="GO" id="GO:0046034">
    <property type="term" value="P:ATP metabolic process"/>
    <property type="evidence" value="ECO:0007669"/>
    <property type="project" value="InterPro"/>
</dbReference>
<dbReference type="Gene3D" id="2.40.30.20">
    <property type="match status" value="1"/>
</dbReference>
<dbReference type="InterPro" id="IPR027417">
    <property type="entry name" value="P-loop_NTPase"/>
</dbReference>
<dbReference type="GO" id="GO:0005765">
    <property type="term" value="C:lysosomal membrane"/>
    <property type="evidence" value="ECO:0007669"/>
    <property type="project" value="TreeGrafter"/>
</dbReference>
<evidence type="ECO:0000256" key="4">
    <source>
        <dbReference type="ARBA" id="ARBA00022741"/>
    </source>
</evidence>
<dbReference type="SUPFAM" id="SSF47917">
    <property type="entry name" value="C-terminal domain of alpha and beta subunits of F1 ATP synthase"/>
    <property type="match status" value="1"/>
</dbReference>
<feature type="domain" description="ATPsynthase alpha/beta subunit barrel-sandwich" evidence="11">
    <location>
        <begin position="96"/>
        <end position="183"/>
    </location>
</feature>
<dbReference type="Gene3D" id="2.40.50.100">
    <property type="match status" value="1"/>
</dbReference>
<comment type="catalytic activity">
    <reaction evidence="8">
        <text>ATP + H2O + 4 H(+)(in) = ADP + phosphate + 5 H(+)(out)</text>
        <dbReference type="Rhea" id="RHEA:57720"/>
        <dbReference type="ChEBI" id="CHEBI:15377"/>
        <dbReference type="ChEBI" id="CHEBI:15378"/>
        <dbReference type="ChEBI" id="CHEBI:30616"/>
        <dbReference type="ChEBI" id="CHEBI:43474"/>
        <dbReference type="ChEBI" id="CHEBI:456216"/>
        <dbReference type="EC" id="7.1.2.2"/>
    </reaction>
</comment>
<dbReference type="Pfam" id="PF16886">
    <property type="entry name" value="ATP-synt_ab_Xtn"/>
    <property type="match status" value="1"/>
</dbReference>
<gene>
    <name evidence="13" type="ORF">SEV965_LOCUS25592</name>
</gene>
<evidence type="ECO:0000256" key="7">
    <source>
        <dbReference type="ARBA" id="ARBA00023065"/>
    </source>
</evidence>
<dbReference type="GO" id="GO:0046961">
    <property type="term" value="F:proton-transporting ATPase activity, rotational mechanism"/>
    <property type="evidence" value="ECO:0007669"/>
    <property type="project" value="InterPro"/>
</dbReference>
<dbReference type="NCBIfam" id="NF003220">
    <property type="entry name" value="PRK04192.1"/>
    <property type="match status" value="1"/>
</dbReference>
<dbReference type="CDD" id="cd18111">
    <property type="entry name" value="ATP-synt_V_A-type_alpha_C"/>
    <property type="match status" value="1"/>
</dbReference>
<dbReference type="Pfam" id="PF00006">
    <property type="entry name" value="ATP-synt_ab"/>
    <property type="match status" value="2"/>
</dbReference>
<dbReference type="Proteomes" id="UP000663889">
    <property type="component" value="Unassembled WGS sequence"/>
</dbReference>
<dbReference type="AlphaFoldDB" id="A0A815CNH7"/>
<dbReference type="InterPro" id="IPR055190">
    <property type="entry name" value="ATP-synt_VA_C"/>
</dbReference>
<proteinExistence type="inferred from homology"/>
<dbReference type="InterPro" id="IPR004100">
    <property type="entry name" value="ATPase_F1/V1/A1_a/bsu_N"/>
</dbReference>
<evidence type="ECO:0000256" key="2">
    <source>
        <dbReference type="ARBA" id="ARBA00012473"/>
    </source>
</evidence>
<name>A0A815CNH7_9BILA</name>
<keyword evidence="5" id="KW-0067">ATP-binding</keyword>
<keyword evidence="6" id="KW-1278">Translocase</keyword>
<feature type="domain" description="ATPase F1/V1/A1 complex alpha/beta subunit nucleotide-binding" evidence="9">
    <location>
        <begin position="201"/>
        <end position="378"/>
    </location>
</feature>
<evidence type="ECO:0000259" key="10">
    <source>
        <dbReference type="Pfam" id="PF02874"/>
    </source>
</evidence>
<keyword evidence="7" id="KW-0406">Ion transport</keyword>
<dbReference type="InterPro" id="IPR024034">
    <property type="entry name" value="ATPase_F1/V1_b/a_C"/>
</dbReference>
<evidence type="ECO:0000256" key="6">
    <source>
        <dbReference type="ARBA" id="ARBA00022967"/>
    </source>
</evidence>
<evidence type="ECO:0000256" key="8">
    <source>
        <dbReference type="ARBA" id="ARBA00048383"/>
    </source>
</evidence>
<dbReference type="EC" id="7.1.2.2" evidence="2"/>
<dbReference type="FunFam" id="1.10.1140.10:FF:000002">
    <property type="entry name" value="V-type proton ATPase catalytic subunit A"/>
    <property type="match status" value="1"/>
</dbReference>
<sequence>MANHMAGAAINELVRVGHEELVGEIIRLENDLVTIQMYEGISGITIGDPVLRTGKPLSIELGPGIMSNIFDGIQRPLAMISDYTKSIYIPRAINGPSLNRSTLWHFTPENRIQIGSHITGGDIFGIVPENQMIQHRLMLHPKAKGTVTYIASEGNYTLEDVILETEFNGEKSEHTMLQIWPIRQMRPVTEKVVPNRPLLMGQRVLDSLFPCVQGGTIAIPSAFGCGKGTITQSLSKYSNSDAMVYVGCGERGNEMVEVLQDFPQLKMEVEGKEVSIMERTILVANTTNMPVAAREASIYTGVTLSEYFRDMGYNVTLMADSTSHWVEALREISIGLAEMPADSGYPAYLGTRLASFYDRAGRVRCLGNPEREGSVSIVGNNSIYIYRCVQGGTIAIPSAFGCGKGTITQSLSKYSNSDAMVYVGCGERGNEMVEVLQDFPQLKMEVEGKEVSIMERTTLVANTTNMPVAAREASIYTGVTLSEYFRDMGYNVTLMADSISRWVEALREISIGLAEMPADSGYPAYLGTRLASFYDRAGRVRCLGNPEREGSVSIVGTVSPPGGDFTDPPAAITLSTVQVFWALDKKLAQRKHFPSVNWFISYSKYTHVLDDYYEKNFPEFVPLRMKCKEMLEEEKNLSDIVQLVGKSKLSETDQIILEVIRMIKEDFLQQNAYCPFYKCVAMLRNIIAFYDLSRHSVETTAHSKKKITWNDIRTNLGDILHQLSCMKFKDPTKDTEEKIKRDFEELNERMQAAFRDMEEI</sequence>
<evidence type="ECO:0000259" key="12">
    <source>
        <dbReference type="Pfam" id="PF22919"/>
    </source>
</evidence>
<dbReference type="Gene3D" id="1.10.1140.10">
    <property type="entry name" value="Bovine Mitochondrial F1-atpase, Atp Synthase Beta Chain, Chain D, domain 3"/>
    <property type="match status" value="1"/>
</dbReference>
<protein>
    <recommendedName>
        <fullName evidence="2">H(+)-transporting two-sector ATPase</fullName>
        <ecNumber evidence="2">7.1.2.2</ecNumber>
    </recommendedName>
</protein>
<dbReference type="SUPFAM" id="SSF52540">
    <property type="entry name" value="P-loop containing nucleoside triphosphate hydrolases"/>
    <property type="match status" value="2"/>
</dbReference>
<feature type="domain" description="ATPase F1/V1/A1 complex alpha/beta subunit N-terminal" evidence="10">
    <location>
        <begin position="7"/>
        <end position="54"/>
    </location>
</feature>
<evidence type="ECO:0000256" key="1">
    <source>
        <dbReference type="ARBA" id="ARBA00008936"/>
    </source>
</evidence>
<dbReference type="InterPro" id="IPR000194">
    <property type="entry name" value="ATPase_F1/V1/A1_a/bsu_nucl-bd"/>
</dbReference>
<dbReference type="EMBL" id="CAJNOU010002079">
    <property type="protein sequence ID" value="CAF1287541.1"/>
    <property type="molecule type" value="Genomic_DNA"/>
</dbReference>
<keyword evidence="4" id="KW-0547">Nucleotide-binding</keyword>
<comment type="caution">
    <text evidence="13">The sequence shown here is derived from an EMBL/GenBank/DDBJ whole genome shotgun (WGS) entry which is preliminary data.</text>
</comment>
<feature type="domain" description="ATP synthase A/B type C-terminal" evidence="12">
    <location>
        <begin position="611"/>
        <end position="704"/>
    </location>
</feature>
<evidence type="ECO:0000313" key="14">
    <source>
        <dbReference type="Proteomes" id="UP000663889"/>
    </source>
</evidence>
<feature type="domain" description="ATPase F1/V1/A1 complex alpha/beta subunit nucleotide-binding" evidence="9">
    <location>
        <begin position="387"/>
        <end position="603"/>
    </location>
</feature>
<dbReference type="GO" id="GO:0005524">
    <property type="term" value="F:ATP binding"/>
    <property type="evidence" value="ECO:0007669"/>
    <property type="project" value="UniProtKB-KW"/>
</dbReference>
<dbReference type="Pfam" id="PF02874">
    <property type="entry name" value="ATP-synt_ab_N"/>
    <property type="match status" value="1"/>
</dbReference>
<evidence type="ECO:0000259" key="9">
    <source>
        <dbReference type="Pfam" id="PF00006"/>
    </source>
</evidence>
<evidence type="ECO:0000313" key="13">
    <source>
        <dbReference type="EMBL" id="CAF1287541.1"/>
    </source>
</evidence>
<dbReference type="InterPro" id="IPR022878">
    <property type="entry name" value="V-ATPase_asu"/>
</dbReference>
<dbReference type="Gene3D" id="3.40.50.300">
    <property type="entry name" value="P-loop containing nucleotide triphosphate hydrolases"/>
    <property type="match status" value="2"/>
</dbReference>
<dbReference type="PANTHER" id="PTHR43607:SF1">
    <property type="entry name" value="H(+)-TRANSPORTING TWO-SECTOR ATPASE"/>
    <property type="match status" value="1"/>
</dbReference>
<evidence type="ECO:0000256" key="5">
    <source>
        <dbReference type="ARBA" id="ARBA00022840"/>
    </source>
</evidence>
<dbReference type="InterPro" id="IPR023366">
    <property type="entry name" value="ATP_synth_asu-like_sf"/>
</dbReference>
<evidence type="ECO:0000256" key="3">
    <source>
        <dbReference type="ARBA" id="ARBA00022448"/>
    </source>
</evidence>
<accession>A0A815CNH7</accession>
<reference evidence="13" key="1">
    <citation type="submission" date="2021-02" db="EMBL/GenBank/DDBJ databases">
        <authorList>
            <person name="Nowell W R."/>
        </authorList>
    </citation>
    <scope>NUCLEOTIDE SEQUENCE</scope>
</reference>
<evidence type="ECO:0000259" key="11">
    <source>
        <dbReference type="Pfam" id="PF16886"/>
    </source>
</evidence>
<comment type="similarity">
    <text evidence="1">Belongs to the ATPase alpha/beta chains family.</text>
</comment>
<dbReference type="InterPro" id="IPR031686">
    <property type="entry name" value="ATP-synth_a_Xtn"/>
</dbReference>
<dbReference type="InterPro" id="IPR036121">
    <property type="entry name" value="ATPase_F1/V1/A1_a/bsu_N_sf"/>
</dbReference>
<keyword evidence="3" id="KW-0813">Transport</keyword>